<organism evidence="1 2">
    <name type="scientific">Empedobacter falsenii</name>
    <dbReference type="NCBI Taxonomy" id="343874"/>
    <lineage>
        <taxon>Bacteria</taxon>
        <taxon>Pseudomonadati</taxon>
        <taxon>Bacteroidota</taxon>
        <taxon>Flavobacteriia</taxon>
        <taxon>Flavobacteriales</taxon>
        <taxon>Weeksellaceae</taxon>
        <taxon>Empedobacter</taxon>
    </lineage>
</organism>
<dbReference type="PANTHER" id="PTHR39186:SF1">
    <property type="entry name" value="DUF2071 DOMAIN-CONTAINING PROTEIN"/>
    <property type="match status" value="1"/>
</dbReference>
<comment type="caution">
    <text evidence="1">The sequence shown here is derived from an EMBL/GenBank/DDBJ whole genome shotgun (WGS) entry which is preliminary data.</text>
</comment>
<sequence length="75" mass="8750">MDKEILRELVPKDLEIDEINDSDWVSIIAFTMEKIRPRFLPALSPTSDFDEINLRTYLTKNGKSGIYFSSIRDQI</sequence>
<protein>
    <submittedName>
        <fullName evidence="1">Uncharacterized protein</fullName>
    </submittedName>
</protein>
<dbReference type="Proteomes" id="UP000267844">
    <property type="component" value="Unassembled WGS sequence"/>
</dbReference>
<reference evidence="1 2" key="1">
    <citation type="submission" date="2018-10" db="EMBL/GenBank/DDBJ databases">
        <title>Transmission dynamics of multidrug resistant bacteria on intensive care unit surfaces.</title>
        <authorList>
            <person name="D'Souza A.W."/>
            <person name="Potter R.F."/>
            <person name="Wallace M."/>
            <person name="Shupe A."/>
            <person name="Patel S."/>
            <person name="Sun S."/>
            <person name="Gul D."/>
            <person name="Kwon J.H."/>
            <person name="Andleeb S."/>
            <person name="Burnham C.-A.D."/>
            <person name="Dantas G."/>
        </authorList>
    </citation>
    <scope>NUCLEOTIDE SEQUENCE [LARGE SCALE GENOMIC DNA]</scope>
    <source>
        <strain evidence="1 2">WF_348</strain>
    </source>
</reference>
<dbReference type="AlphaFoldDB" id="A0A427BKB6"/>
<name>A0A427BKB6_9FLAO</name>
<evidence type="ECO:0000313" key="2">
    <source>
        <dbReference type="Proteomes" id="UP000267844"/>
    </source>
</evidence>
<dbReference type="PANTHER" id="PTHR39186">
    <property type="entry name" value="DUF2071 FAMILY PROTEIN"/>
    <property type="match status" value="1"/>
</dbReference>
<dbReference type="Pfam" id="PF09844">
    <property type="entry name" value="DUF2071"/>
    <property type="match status" value="1"/>
</dbReference>
<accession>A0A427BKB6</accession>
<gene>
    <name evidence="1" type="ORF">EGI89_10535</name>
</gene>
<dbReference type="InterPro" id="IPR018644">
    <property type="entry name" value="DUF2071"/>
</dbReference>
<proteinExistence type="predicted"/>
<dbReference type="EMBL" id="RHPO01000023">
    <property type="protein sequence ID" value="RRT89896.1"/>
    <property type="molecule type" value="Genomic_DNA"/>
</dbReference>
<evidence type="ECO:0000313" key="1">
    <source>
        <dbReference type="EMBL" id="RRT89896.1"/>
    </source>
</evidence>